<proteinExistence type="predicted"/>
<evidence type="ECO:0008006" key="4">
    <source>
        <dbReference type="Google" id="ProtNLM"/>
    </source>
</evidence>
<dbReference type="Proteomes" id="UP000737171">
    <property type="component" value="Unassembled WGS sequence"/>
</dbReference>
<evidence type="ECO:0000256" key="1">
    <source>
        <dbReference type="SAM" id="MobiDB-lite"/>
    </source>
</evidence>
<comment type="caution">
    <text evidence="2">The sequence shown here is derived from an EMBL/GenBank/DDBJ whole genome shotgun (WGS) entry which is preliminary data.</text>
</comment>
<sequence>MNIELAEKNLTTADLAAATEAPDSPPVVSAELEEPASEKQESAAISEELAPLFFPDVSKDFRARWDAVQIGFVDDPQRAVREADELVAQVMKSLAETFSKERAKLEGQVDQTEQASTENLRVALRRYRSFFQRLLSL</sequence>
<evidence type="ECO:0000313" key="3">
    <source>
        <dbReference type="Proteomes" id="UP000737171"/>
    </source>
</evidence>
<dbReference type="RefSeq" id="WP_173119961.1">
    <property type="nucleotide sequence ID" value="NZ_JABRWJ010000001.1"/>
</dbReference>
<name>A0ABX2EAC6_9BURK</name>
<evidence type="ECO:0000313" key="2">
    <source>
        <dbReference type="EMBL" id="NRF65692.1"/>
    </source>
</evidence>
<protein>
    <recommendedName>
        <fullName evidence="4">Phasin domain-containing protein</fullName>
    </recommendedName>
</protein>
<dbReference type="EMBL" id="JABRWJ010000001">
    <property type="protein sequence ID" value="NRF65692.1"/>
    <property type="molecule type" value="Genomic_DNA"/>
</dbReference>
<organism evidence="2 3">
    <name type="scientific">Pseudaquabacterium terrae</name>
    <dbReference type="NCBI Taxonomy" id="2732868"/>
    <lineage>
        <taxon>Bacteria</taxon>
        <taxon>Pseudomonadati</taxon>
        <taxon>Pseudomonadota</taxon>
        <taxon>Betaproteobacteria</taxon>
        <taxon>Burkholderiales</taxon>
        <taxon>Sphaerotilaceae</taxon>
        <taxon>Pseudaquabacterium</taxon>
    </lineage>
</organism>
<reference evidence="2 3" key="1">
    <citation type="submission" date="2020-05" db="EMBL/GenBank/DDBJ databases">
        <title>Aquincola sp. isolate from soil.</title>
        <authorList>
            <person name="Han J."/>
            <person name="Kim D.-U."/>
        </authorList>
    </citation>
    <scope>NUCLEOTIDE SEQUENCE [LARGE SCALE GENOMIC DNA]</scope>
    <source>
        <strain evidence="2 3">S2</strain>
    </source>
</reference>
<accession>A0ABX2EAC6</accession>
<feature type="region of interest" description="Disordered" evidence="1">
    <location>
        <begin position="14"/>
        <end position="44"/>
    </location>
</feature>
<keyword evidence="3" id="KW-1185">Reference proteome</keyword>
<gene>
    <name evidence="2" type="ORF">HLB44_01710</name>
</gene>